<name>A0AAD7NTE4_9AGAR</name>
<evidence type="ECO:0000256" key="1">
    <source>
        <dbReference type="SAM" id="MobiDB-lite"/>
    </source>
</evidence>
<protein>
    <submittedName>
        <fullName evidence="2">Uncharacterized protein</fullName>
    </submittedName>
</protein>
<sequence>MSTARRSNRTAARKITKTIAKIAAQDLNSSDDEDITMVNSDVDQDNEDPQKDNSDDDEEEGEEEEEEDDEDDEGEDDDEPVVVPAKRKRGKGKKMIEKVPLVREITVTIAVYTAAQMKKSRTSRGSPASEIYTLNSDEPWDTLKAQIGVRICSALNPAILDFDNYDMTFTVSRRISDPVKLSSEDHYKHLLSTALGIKTGAAARVIVEPKPVANDKENDDAGDNGPKAKNGGEKTKVRKERDILPGNVALNEKIGLLRDKWRCPTPGGPCGSEHCFVHPTDPEHFPLAHAHMESWAAAWLKGLQFADINKPPNNELFDKINPASLAARSPLLQRRLDLNQKAPVTPTININFPPEIAGLLGRAPAVAPPPAPAPAPAQLLPRLTDPNAPLMLIPVNFAPGLSLTIDNFCKDYNLDDEICARFKQNRFKTTDAFAFIGMAQLTAMEFMVGEIAELQVAIRKWAVIA</sequence>
<comment type="caution">
    <text evidence="2">The sequence shown here is derived from an EMBL/GenBank/DDBJ whole genome shotgun (WGS) entry which is preliminary data.</text>
</comment>
<dbReference type="Proteomes" id="UP001215598">
    <property type="component" value="Unassembled WGS sequence"/>
</dbReference>
<gene>
    <name evidence="2" type="ORF">B0H16DRAFT_1510866</name>
</gene>
<proteinExistence type="predicted"/>
<reference evidence="2" key="1">
    <citation type="submission" date="2023-03" db="EMBL/GenBank/DDBJ databases">
        <title>Massive genome expansion in bonnet fungi (Mycena s.s.) driven by repeated elements and novel gene families across ecological guilds.</title>
        <authorList>
            <consortium name="Lawrence Berkeley National Laboratory"/>
            <person name="Harder C.B."/>
            <person name="Miyauchi S."/>
            <person name="Viragh M."/>
            <person name="Kuo A."/>
            <person name="Thoen E."/>
            <person name="Andreopoulos B."/>
            <person name="Lu D."/>
            <person name="Skrede I."/>
            <person name="Drula E."/>
            <person name="Henrissat B."/>
            <person name="Morin E."/>
            <person name="Kohler A."/>
            <person name="Barry K."/>
            <person name="LaButti K."/>
            <person name="Morin E."/>
            <person name="Salamov A."/>
            <person name="Lipzen A."/>
            <person name="Mereny Z."/>
            <person name="Hegedus B."/>
            <person name="Baldrian P."/>
            <person name="Stursova M."/>
            <person name="Weitz H."/>
            <person name="Taylor A."/>
            <person name="Grigoriev I.V."/>
            <person name="Nagy L.G."/>
            <person name="Martin F."/>
            <person name="Kauserud H."/>
        </authorList>
    </citation>
    <scope>NUCLEOTIDE SEQUENCE</scope>
    <source>
        <strain evidence="2">CBHHK182m</strain>
    </source>
</reference>
<feature type="compositionally biased region" description="Acidic residues" evidence="1">
    <location>
        <begin position="54"/>
        <end position="80"/>
    </location>
</feature>
<organism evidence="2 3">
    <name type="scientific">Mycena metata</name>
    <dbReference type="NCBI Taxonomy" id="1033252"/>
    <lineage>
        <taxon>Eukaryota</taxon>
        <taxon>Fungi</taxon>
        <taxon>Dikarya</taxon>
        <taxon>Basidiomycota</taxon>
        <taxon>Agaricomycotina</taxon>
        <taxon>Agaricomycetes</taxon>
        <taxon>Agaricomycetidae</taxon>
        <taxon>Agaricales</taxon>
        <taxon>Marasmiineae</taxon>
        <taxon>Mycenaceae</taxon>
        <taxon>Mycena</taxon>
    </lineage>
</organism>
<feature type="region of interest" description="Disordered" evidence="1">
    <location>
        <begin position="209"/>
        <end position="237"/>
    </location>
</feature>
<keyword evidence="3" id="KW-1185">Reference proteome</keyword>
<accession>A0AAD7NTE4</accession>
<dbReference type="EMBL" id="JARKIB010000012">
    <property type="protein sequence ID" value="KAJ7774047.1"/>
    <property type="molecule type" value="Genomic_DNA"/>
</dbReference>
<dbReference type="AlphaFoldDB" id="A0AAD7NTE4"/>
<evidence type="ECO:0000313" key="2">
    <source>
        <dbReference type="EMBL" id="KAJ7774047.1"/>
    </source>
</evidence>
<evidence type="ECO:0000313" key="3">
    <source>
        <dbReference type="Proteomes" id="UP001215598"/>
    </source>
</evidence>
<feature type="region of interest" description="Disordered" evidence="1">
    <location>
        <begin position="23"/>
        <end position="90"/>
    </location>
</feature>